<dbReference type="Proteomes" id="UP000694864">
    <property type="component" value="Chromosome 2"/>
</dbReference>
<keyword evidence="1" id="KW-0175">Coiled coil</keyword>
<gene>
    <name evidence="3" type="primary">LOC104732897</name>
</gene>
<evidence type="ECO:0000313" key="3">
    <source>
        <dbReference type="RefSeq" id="XP_010450804.1"/>
    </source>
</evidence>
<proteinExistence type="predicted"/>
<accession>A0ABM0V4X2</accession>
<protein>
    <submittedName>
        <fullName evidence="3">Uncharacterized protein LOC104732897</fullName>
    </submittedName>
</protein>
<dbReference type="RefSeq" id="XP_010450804.1">
    <property type="nucleotide sequence ID" value="XM_010452502.1"/>
</dbReference>
<feature type="coiled-coil region" evidence="1">
    <location>
        <begin position="74"/>
        <end position="101"/>
    </location>
</feature>
<evidence type="ECO:0000256" key="1">
    <source>
        <dbReference type="SAM" id="Coils"/>
    </source>
</evidence>
<keyword evidence="2" id="KW-1185">Reference proteome</keyword>
<reference evidence="2" key="1">
    <citation type="journal article" date="2014" name="Nat. Commun.">
        <title>The emerging biofuel crop Camelina sativa retains a highly undifferentiated hexaploid genome structure.</title>
        <authorList>
            <person name="Kagale S."/>
            <person name="Koh C."/>
            <person name="Nixon J."/>
            <person name="Bollina V."/>
            <person name="Clarke W.E."/>
            <person name="Tuteja R."/>
            <person name="Spillane C."/>
            <person name="Robinson S.J."/>
            <person name="Links M.G."/>
            <person name="Clarke C."/>
            <person name="Higgins E.E."/>
            <person name="Huebert T."/>
            <person name="Sharpe A.G."/>
            <person name="Parkin I.A."/>
        </authorList>
    </citation>
    <scope>NUCLEOTIDE SEQUENCE [LARGE SCALE GENOMIC DNA]</scope>
    <source>
        <strain evidence="2">cv. DH55</strain>
    </source>
</reference>
<name>A0ABM0V4X2_CAMSA</name>
<organism evidence="2 3">
    <name type="scientific">Camelina sativa</name>
    <name type="common">False flax</name>
    <name type="synonym">Myagrum sativum</name>
    <dbReference type="NCBI Taxonomy" id="90675"/>
    <lineage>
        <taxon>Eukaryota</taxon>
        <taxon>Viridiplantae</taxon>
        <taxon>Streptophyta</taxon>
        <taxon>Embryophyta</taxon>
        <taxon>Tracheophyta</taxon>
        <taxon>Spermatophyta</taxon>
        <taxon>Magnoliopsida</taxon>
        <taxon>eudicotyledons</taxon>
        <taxon>Gunneridae</taxon>
        <taxon>Pentapetalae</taxon>
        <taxon>rosids</taxon>
        <taxon>malvids</taxon>
        <taxon>Brassicales</taxon>
        <taxon>Brassicaceae</taxon>
        <taxon>Camelineae</taxon>
        <taxon>Camelina</taxon>
    </lineage>
</organism>
<evidence type="ECO:0000313" key="2">
    <source>
        <dbReference type="Proteomes" id="UP000694864"/>
    </source>
</evidence>
<reference evidence="3" key="2">
    <citation type="submission" date="2025-08" db="UniProtKB">
        <authorList>
            <consortium name="RefSeq"/>
        </authorList>
    </citation>
    <scope>IDENTIFICATION</scope>
    <source>
        <tissue evidence="3">Leaf</tissue>
    </source>
</reference>
<dbReference type="GeneID" id="104732897"/>
<sequence length="113" mass="13584">MTSVNIVSEDGKKEPNMMRKRMEIFKFFFHKDKPNSHINDSSQTSPYLTKALNEDRSYELFKIQQELDERKFILKKQNDILQVQDKKMKNLRENSEDVRSKAFLLHMLDKETK</sequence>